<proteinExistence type="predicted"/>
<reference evidence="2" key="1">
    <citation type="submission" date="2023-03" db="EMBL/GenBank/DDBJ databases">
        <title>Chromosome-scale reference genome and RAD-based genetic map of yellow starthistle (Centaurea solstitialis) reveal putative structural variation and QTLs associated with invader traits.</title>
        <authorList>
            <person name="Reatini B."/>
            <person name="Cang F.A."/>
            <person name="Jiang Q."/>
            <person name="Mckibben M.T.W."/>
            <person name="Barker M.S."/>
            <person name="Rieseberg L.H."/>
            <person name="Dlugosch K.M."/>
        </authorList>
    </citation>
    <scope>NUCLEOTIDE SEQUENCE</scope>
    <source>
        <strain evidence="2">CAN-66</strain>
        <tissue evidence="2">Leaf</tissue>
    </source>
</reference>
<dbReference type="InterPro" id="IPR043502">
    <property type="entry name" value="DNA/RNA_pol_sf"/>
</dbReference>
<accession>A0AA38TAJ4</accession>
<gene>
    <name evidence="2" type="ORF">OSB04_019811</name>
</gene>
<evidence type="ECO:0000313" key="3">
    <source>
        <dbReference type="Proteomes" id="UP001172457"/>
    </source>
</evidence>
<evidence type="ECO:0000256" key="1">
    <source>
        <dbReference type="SAM" id="MobiDB-lite"/>
    </source>
</evidence>
<dbReference type="EMBL" id="JARYMX010000005">
    <property type="protein sequence ID" value="KAJ9547268.1"/>
    <property type="molecule type" value="Genomic_DNA"/>
</dbReference>
<protein>
    <submittedName>
        <fullName evidence="2">Uncharacterized protein</fullName>
    </submittedName>
</protein>
<dbReference type="Gene3D" id="3.30.70.270">
    <property type="match status" value="1"/>
</dbReference>
<sequence length="226" mass="25425">MNSQHEHKIKSEKSPVGEFLFTCEYEFCKLCIYEQHLRLILELLKTEELYAKFSKCEFWIREVHFLVHVVNKEGIHVHPAKIEAIKKWVSTSTLPLTQVSTPSPSNTMTAMDALTIDLYNALNGKSSAEKSIAEREKALAGLNSEKVTVKSWADASEKVDEIVSTQRNHKNRTCLGFVKGKRHAMPKPDKSNFKFGMFVTSDSNSQSSSSNSNDEASTSVQPPKNS</sequence>
<dbReference type="Proteomes" id="UP001172457">
    <property type="component" value="Chromosome 5"/>
</dbReference>
<organism evidence="2 3">
    <name type="scientific">Centaurea solstitialis</name>
    <name type="common">yellow star-thistle</name>
    <dbReference type="NCBI Taxonomy" id="347529"/>
    <lineage>
        <taxon>Eukaryota</taxon>
        <taxon>Viridiplantae</taxon>
        <taxon>Streptophyta</taxon>
        <taxon>Embryophyta</taxon>
        <taxon>Tracheophyta</taxon>
        <taxon>Spermatophyta</taxon>
        <taxon>Magnoliopsida</taxon>
        <taxon>eudicotyledons</taxon>
        <taxon>Gunneridae</taxon>
        <taxon>Pentapetalae</taxon>
        <taxon>asterids</taxon>
        <taxon>campanulids</taxon>
        <taxon>Asterales</taxon>
        <taxon>Asteraceae</taxon>
        <taxon>Carduoideae</taxon>
        <taxon>Cardueae</taxon>
        <taxon>Centaureinae</taxon>
        <taxon>Centaurea</taxon>
    </lineage>
</organism>
<keyword evidence="3" id="KW-1185">Reference proteome</keyword>
<dbReference type="SUPFAM" id="SSF56672">
    <property type="entry name" value="DNA/RNA polymerases"/>
    <property type="match status" value="1"/>
</dbReference>
<feature type="compositionally biased region" description="Low complexity" evidence="1">
    <location>
        <begin position="201"/>
        <end position="219"/>
    </location>
</feature>
<dbReference type="InterPro" id="IPR043128">
    <property type="entry name" value="Rev_trsase/Diguanyl_cyclase"/>
</dbReference>
<dbReference type="AlphaFoldDB" id="A0AA38TAJ4"/>
<evidence type="ECO:0000313" key="2">
    <source>
        <dbReference type="EMBL" id="KAJ9547268.1"/>
    </source>
</evidence>
<feature type="region of interest" description="Disordered" evidence="1">
    <location>
        <begin position="182"/>
        <end position="226"/>
    </location>
</feature>
<comment type="caution">
    <text evidence="2">The sequence shown here is derived from an EMBL/GenBank/DDBJ whole genome shotgun (WGS) entry which is preliminary data.</text>
</comment>
<name>A0AA38TAJ4_9ASTR</name>